<dbReference type="GO" id="GO:0003677">
    <property type="term" value="F:DNA binding"/>
    <property type="evidence" value="ECO:0007669"/>
    <property type="project" value="UniProtKB-KW"/>
</dbReference>
<feature type="compositionally biased region" description="Acidic residues" evidence="8">
    <location>
        <begin position="150"/>
        <end position="161"/>
    </location>
</feature>
<feature type="compositionally biased region" description="Basic and acidic residues" evidence="8">
    <location>
        <begin position="33"/>
        <end position="43"/>
    </location>
</feature>
<evidence type="ECO:0000256" key="7">
    <source>
        <dbReference type="ARBA" id="ARBA00023242"/>
    </source>
</evidence>
<keyword evidence="3" id="KW-0805">Transcription regulation</keyword>
<dbReference type="RefSeq" id="XP_043048321.1">
    <property type="nucleotide sequence ID" value="XM_043192349.1"/>
</dbReference>
<dbReference type="PANTHER" id="PTHR46714">
    <property type="entry name" value="TRANSCRIPTIONAL ACTIVATOR HAC1"/>
    <property type="match status" value="1"/>
</dbReference>
<dbReference type="PANTHER" id="PTHR46714:SF6">
    <property type="entry name" value="TRANSCRIPTIONAL ACTIVATOR HAC1"/>
    <property type="match status" value="1"/>
</dbReference>
<dbReference type="EMBL" id="JAHMUF010000016">
    <property type="protein sequence ID" value="KAG7192771.1"/>
    <property type="molecule type" value="Genomic_DNA"/>
</dbReference>
<comment type="subcellular location">
    <subcellularLocation>
        <location evidence="1">Nucleus</location>
    </subcellularLocation>
</comment>
<dbReference type="PROSITE" id="PS00036">
    <property type="entry name" value="BZIP_BASIC"/>
    <property type="match status" value="1"/>
</dbReference>
<evidence type="ECO:0000256" key="4">
    <source>
        <dbReference type="ARBA" id="ARBA00023125"/>
    </source>
</evidence>
<dbReference type="SMART" id="SM00338">
    <property type="entry name" value="BRLZ"/>
    <property type="match status" value="1"/>
</dbReference>
<comment type="caution">
    <text evidence="10">The sequence shown here is derived from an EMBL/GenBank/DDBJ whole genome shotgun (WGS) entry which is preliminary data.</text>
</comment>
<feature type="domain" description="BZIP" evidence="9">
    <location>
        <begin position="39"/>
        <end position="81"/>
    </location>
</feature>
<gene>
    <name evidence="10" type="ORF">KQ657_001554</name>
</gene>
<reference evidence="10" key="1">
    <citation type="submission" date="2021-03" db="EMBL/GenBank/DDBJ databases">
        <authorList>
            <person name="Palmer J.M."/>
        </authorList>
    </citation>
    <scope>NUCLEOTIDE SEQUENCE</scope>
    <source>
        <strain evidence="10">ARV_011</strain>
    </source>
</reference>
<comment type="similarity">
    <text evidence="2">Belongs to the bZIP family.</text>
</comment>
<accession>A0A9P7V8F1</accession>
<dbReference type="AlphaFoldDB" id="A0A9P7V8F1"/>
<dbReference type="InterPro" id="IPR044280">
    <property type="entry name" value="Hac1/HY5"/>
</dbReference>
<dbReference type="Gene3D" id="1.20.5.170">
    <property type="match status" value="1"/>
</dbReference>
<dbReference type="OrthoDB" id="674948at2759"/>
<dbReference type="InterPro" id="IPR004827">
    <property type="entry name" value="bZIP"/>
</dbReference>
<dbReference type="GO" id="GO:0045944">
    <property type="term" value="P:positive regulation of transcription by RNA polymerase II"/>
    <property type="evidence" value="ECO:0007669"/>
    <property type="project" value="InterPro"/>
</dbReference>
<dbReference type="GO" id="GO:0000981">
    <property type="term" value="F:DNA-binding transcription factor activity, RNA polymerase II-specific"/>
    <property type="evidence" value="ECO:0007669"/>
    <property type="project" value="InterPro"/>
</dbReference>
<evidence type="ECO:0000256" key="1">
    <source>
        <dbReference type="ARBA" id="ARBA00004123"/>
    </source>
</evidence>
<evidence type="ECO:0000256" key="2">
    <source>
        <dbReference type="ARBA" id="ARBA00007163"/>
    </source>
</evidence>
<keyword evidence="7" id="KW-0539">Nucleus</keyword>
<dbReference type="InterPro" id="IPR046347">
    <property type="entry name" value="bZIP_sf"/>
</dbReference>
<dbReference type="Proteomes" id="UP000790833">
    <property type="component" value="Unassembled WGS sequence"/>
</dbReference>
<keyword evidence="11" id="KW-1185">Reference proteome</keyword>
<evidence type="ECO:0000256" key="3">
    <source>
        <dbReference type="ARBA" id="ARBA00023015"/>
    </source>
</evidence>
<dbReference type="GO" id="GO:0005634">
    <property type="term" value="C:nucleus"/>
    <property type="evidence" value="ECO:0007669"/>
    <property type="project" value="UniProtKB-SubCell"/>
</dbReference>
<feature type="compositionally biased region" description="Polar residues" evidence="8">
    <location>
        <begin position="181"/>
        <end position="204"/>
    </location>
</feature>
<dbReference type="PROSITE" id="PS50217">
    <property type="entry name" value="BZIP"/>
    <property type="match status" value="1"/>
</dbReference>
<keyword evidence="4" id="KW-0238">DNA-binding</keyword>
<evidence type="ECO:0000256" key="5">
    <source>
        <dbReference type="ARBA" id="ARBA00023163"/>
    </source>
</evidence>
<evidence type="ECO:0000256" key="8">
    <source>
        <dbReference type="SAM" id="MobiDB-lite"/>
    </source>
</evidence>
<feature type="compositionally biased region" description="Polar residues" evidence="8">
    <location>
        <begin position="1"/>
        <end position="17"/>
    </location>
</feature>
<organism evidence="10 11">
    <name type="scientific">Scheffersomyces spartinae</name>
    <dbReference type="NCBI Taxonomy" id="45513"/>
    <lineage>
        <taxon>Eukaryota</taxon>
        <taxon>Fungi</taxon>
        <taxon>Dikarya</taxon>
        <taxon>Ascomycota</taxon>
        <taxon>Saccharomycotina</taxon>
        <taxon>Pichiomycetes</taxon>
        <taxon>Debaryomycetaceae</taxon>
        <taxon>Scheffersomyces</taxon>
    </lineage>
</organism>
<dbReference type="SUPFAM" id="SSF57959">
    <property type="entry name" value="Leucine zipper domain"/>
    <property type="match status" value="1"/>
</dbReference>
<dbReference type="GO" id="GO:0006986">
    <property type="term" value="P:response to unfolded protein"/>
    <property type="evidence" value="ECO:0007669"/>
    <property type="project" value="UniProtKB-KW"/>
</dbReference>
<name>A0A9P7V8F1_9ASCO</name>
<evidence type="ECO:0000256" key="6">
    <source>
        <dbReference type="ARBA" id="ARBA00023230"/>
    </source>
</evidence>
<sequence length="374" mass="41022">MDSEQPSAASVNATLASAESAFKSSLPPRKRAKTQEEKEQRRVERILRNRRAAHASREKKRKHVELLEEYVVNLEANMAKLLANFNTVHSILLASQRQQIASQIDTNVLTDISELKAKITDNLNCSVADFEKQRQKKLKGRKLSASNISDSEDDEMEEEDASRDSPEPRAVFSSVKEDTRSVQSEVFSSNESVGSHSSAPSSIGGTDGDNDLFIKQEPQEESFKLSFASEADNLLLSTSVTGDESNVAANSEANYLQYLSPISINSPSHSSPIDLTLNTLANNYEGEFEDLLKGSNEPLIASASDDSTFGLKSTLLSTDSFSKKSIMSSSSFSATNAPNSSIYDYVGQNPEVILFSCSRFMCYASKHILKSCLV</sequence>
<proteinExistence type="inferred from homology"/>
<dbReference type="Pfam" id="PF00170">
    <property type="entry name" value="bZIP_1"/>
    <property type="match status" value="1"/>
</dbReference>
<feature type="region of interest" description="Disordered" evidence="8">
    <location>
        <begin position="139"/>
        <end position="212"/>
    </location>
</feature>
<evidence type="ECO:0000313" key="11">
    <source>
        <dbReference type="Proteomes" id="UP000790833"/>
    </source>
</evidence>
<dbReference type="GeneID" id="66114928"/>
<feature type="region of interest" description="Disordered" evidence="8">
    <location>
        <begin position="1"/>
        <end position="43"/>
    </location>
</feature>
<keyword evidence="6" id="KW-0834">Unfolded protein response</keyword>
<evidence type="ECO:0000259" key="9">
    <source>
        <dbReference type="PROSITE" id="PS50217"/>
    </source>
</evidence>
<keyword evidence="5" id="KW-0804">Transcription</keyword>
<evidence type="ECO:0000313" key="10">
    <source>
        <dbReference type="EMBL" id="KAG7192771.1"/>
    </source>
</evidence>
<protein>
    <recommendedName>
        <fullName evidence="9">BZIP domain-containing protein</fullName>
    </recommendedName>
</protein>